<dbReference type="EMBL" id="DXBY01000200">
    <property type="protein sequence ID" value="HIZ36434.1"/>
    <property type="molecule type" value="Genomic_DNA"/>
</dbReference>
<gene>
    <name evidence="1" type="ORF">H9815_11700</name>
</gene>
<reference evidence="1" key="1">
    <citation type="journal article" date="2021" name="PeerJ">
        <title>Extensive microbial diversity within the chicken gut microbiome revealed by metagenomics and culture.</title>
        <authorList>
            <person name="Gilroy R."/>
            <person name="Ravi A."/>
            <person name="Getino M."/>
            <person name="Pursley I."/>
            <person name="Horton D.L."/>
            <person name="Alikhan N.F."/>
            <person name="Baker D."/>
            <person name="Gharbi K."/>
            <person name="Hall N."/>
            <person name="Watson M."/>
            <person name="Adriaenssens E.M."/>
            <person name="Foster-Nyarko E."/>
            <person name="Jarju S."/>
            <person name="Secka A."/>
            <person name="Antonio M."/>
            <person name="Oren A."/>
            <person name="Chaudhuri R.R."/>
            <person name="La Ragione R."/>
            <person name="Hildebrand F."/>
            <person name="Pallen M.J."/>
        </authorList>
    </citation>
    <scope>NUCLEOTIDE SEQUENCE</scope>
    <source>
        <strain evidence="1">ChiGjej4B4-7305</strain>
    </source>
</reference>
<name>A0A9D2EEY8_9MICO</name>
<comment type="caution">
    <text evidence="1">The sequence shown here is derived from an EMBL/GenBank/DDBJ whole genome shotgun (WGS) entry which is preliminary data.</text>
</comment>
<organism evidence="1 2">
    <name type="scientific">Candidatus Ruania gallistercoris</name>
    <dbReference type="NCBI Taxonomy" id="2838746"/>
    <lineage>
        <taxon>Bacteria</taxon>
        <taxon>Bacillati</taxon>
        <taxon>Actinomycetota</taxon>
        <taxon>Actinomycetes</taxon>
        <taxon>Micrococcales</taxon>
        <taxon>Ruaniaceae</taxon>
        <taxon>Ruania</taxon>
    </lineage>
</organism>
<proteinExistence type="predicted"/>
<dbReference type="PROSITE" id="PS51257">
    <property type="entry name" value="PROKAR_LIPOPROTEIN"/>
    <property type="match status" value="1"/>
</dbReference>
<evidence type="ECO:0000313" key="2">
    <source>
        <dbReference type="Proteomes" id="UP000824037"/>
    </source>
</evidence>
<sequence>MPRLGLRVGAPLGAVLLAVGLAGCATESYREPDPAPEPAPSVSGASAELTELLSEIATAFGTQEQQGNELIAPDSSVQVAVADLRAQLQLSDQVAAVAAAWAQDWADRDPVAEVDVQVQGARVVGSWRGNPLAQATVAVTTTEDPGPTAEHEYEYLVSWRSGTLEYLAPLARQDQTVLVDAGIGLGSSTGSVDRFLDLVRQSRWAALAHFSAGANSDRTELEVLQSVIEASPELHLVEMPAPTDGGARRVYAVTGIDQVVAQFSVDVAERTVVFQRTV</sequence>
<protein>
    <submittedName>
        <fullName evidence="1">Uncharacterized protein</fullName>
    </submittedName>
</protein>
<accession>A0A9D2EEY8</accession>
<evidence type="ECO:0000313" key="1">
    <source>
        <dbReference type="EMBL" id="HIZ36434.1"/>
    </source>
</evidence>
<reference evidence="1" key="2">
    <citation type="submission" date="2021-04" db="EMBL/GenBank/DDBJ databases">
        <authorList>
            <person name="Gilroy R."/>
        </authorList>
    </citation>
    <scope>NUCLEOTIDE SEQUENCE</scope>
    <source>
        <strain evidence="1">ChiGjej4B4-7305</strain>
    </source>
</reference>
<dbReference type="Proteomes" id="UP000824037">
    <property type="component" value="Unassembled WGS sequence"/>
</dbReference>
<dbReference type="AlphaFoldDB" id="A0A9D2EEY8"/>